<reference evidence="1" key="1">
    <citation type="submission" date="2018-02" db="EMBL/GenBank/DDBJ databases">
        <title>Rhizophora mucronata_Transcriptome.</title>
        <authorList>
            <person name="Meera S.P."/>
            <person name="Sreeshan A."/>
            <person name="Augustine A."/>
        </authorList>
    </citation>
    <scope>NUCLEOTIDE SEQUENCE</scope>
    <source>
        <tissue evidence="1">Leaf</tissue>
    </source>
</reference>
<proteinExistence type="predicted"/>
<evidence type="ECO:0000313" key="1">
    <source>
        <dbReference type="EMBL" id="MBX64777.1"/>
    </source>
</evidence>
<dbReference type="AlphaFoldDB" id="A0A2P2QD11"/>
<sequence>MGATTQAPETVSCLQAQPMAIFLSRYVLSWLTHSMYNLHCPAQARRRKYKFITHPRFCPSFPQTPSVSWIPTIES</sequence>
<dbReference type="EMBL" id="GGEC01084293">
    <property type="protein sequence ID" value="MBX64777.1"/>
    <property type="molecule type" value="Transcribed_RNA"/>
</dbReference>
<organism evidence="1">
    <name type="scientific">Rhizophora mucronata</name>
    <name type="common">Asiatic mangrove</name>
    <dbReference type="NCBI Taxonomy" id="61149"/>
    <lineage>
        <taxon>Eukaryota</taxon>
        <taxon>Viridiplantae</taxon>
        <taxon>Streptophyta</taxon>
        <taxon>Embryophyta</taxon>
        <taxon>Tracheophyta</taxon>
        <taxon>Spermatophyta</taxon>
        <taxon>Magnoliopsida</taxon>
        <taxon>eudicotyledons</taxon>
        <taxon>Gunneridae</taxon>
        <taxon>Pentapetalae</taxon>
        <taxon>rosids</taxon>
        <taxon>fabids</taxon>
        <taxon>Malpighiales</taxon>
        <taxon>Rhizophoraceae</taxon>
        <taxon>Rhizophora</taxon>
    </lineage>
</organism>
<protein>
    <submittedName>
        <fullName evidence="1">Uncharacterized protein</fullName>
    </submittedName>
</protein>
<accession>A0A2P2QD11</accession>
<name>A0A2P2QD11_RHIMU</name>